<comment type="caution">
    <text evidence="1">The sequence shown here is derived from an EMBL/GenBank/DDBJ whole genome shotgun (WGS) entry which is preliminary data.</text>
</comment>
<protein>
    <submittedName>
        <fullName evidence="1">Uncharacterized protein</fullName>
    </submittedName>
</protein>
<evidence type="ECO:0000313" key="1">
    <source>
        <dbReference type="EMBL" id="OIQ72121.1"/>
    </source>
</evidence>
<gene>
    <name evidence="1" type="ORF">GALL_462550</name>
</gene>
<organism evidence="1">
    <name type="scientific">mine drainage metagenome</name>
    <dbReference type="NCBI Taxonomy" id="410659"/>
    <lineage>
        <taxon>unclassified sequences</taxon>
        <taxon>metagenomes</taxon>
        <taxon>ecological metagenomes</taxon>
    </lineage>
</organism>
<proteinExistence type="predicted"/>
<accession>A0A1J5PKP7</accession>
<dbReference type="EMBL" id="MLJW01003408">
    <property type="protein sequence ID" value="OIQ72121.1"/>
    <property type="molecule type" value="Genomic_DNA"/>
</dbReference>
<reference evidence="1" key="1">
    <citation type="submission" date="2016-10" db="EMBL/GenBank/DDBJ databases">
        <title>Sequence of Gallionella enrichment culture.</title>
        <authorList>
            <person name="Poehlein A."/>
            <person name="Muehling M."/>
            <person name="Daniel R."/>
        </authorList>
    </citation>
    <scope>NUCLEOTIDE SEQUENCE</scope>
</reference>
<dbReference type="AlphaFoldDB" id="A0A1J5PKP7"/>
<sequence length="66" mass="7458">MAPKNRSADPIEIQLAIEAAIQDFVRKGLVADSGQRRWSERTGRCEIVWEYTAAGKTFLNTEYKGN</sequence>
<name>A0A1J5PKP7_9ZZZZ</name>